<name>N1V107_9MICC</name>
<dbReference type="ESTHER" id="9micc-n1v107">
    <property type="family name" value="CarbLipBact_2"/>
</dbReference>
<dbReference type="AlphaFoldDB" id="N1V107"/>
<feature type="active site" description="Charge relay system" evidence="1">
    <location>
        <position position="196"/>
    </location>
</feature>
<dbReference type="InterPro" id="IPR022742">
    <property type="entry name" value="Hydrolase_4"/>
</dbReference>
<feature type="active site" description="Nucleophile" evidence="1">
    <location>
        <position position="97"/>
    </location>
</feature>
<dbReference type="SUPFAM" id="SSF53474">
    <property type="entry name" value="alpha/beta-Hydrolases"/>
    <property type="match status" value="1"/>
</dbReference>
<feature type="domain" description="Serine aminopeptidase S33" evidence="4">
    <location>
        <begin position="23"/>
        <end position="231"/>
    </location>
</feature>
<evidence type="ECO:0000313" key="5">
    <source>
        <dbReference type="EMBL" id="EMY35020.1"/>
    </source>
</evidence>
<accession>N1V107</accession>
<gene>
    <name evidence="5" type="ORF">D477_006631</name>
</gene>
<dbReference type="PIRSF" id="PIRSF017388">
    <property type="entry name" value="Esterase_lipase"/>
    <property type="match status" value="1"/>
</dbReference>
<feature type="active site" description="Charge relay system" evidence="1">
    <location>
        <position position="226"/>
    </location>
</feature>
<dbReference type="OrthoDB" id="9786110at2"/>
<reference evidence="5 6" key="1">
    <citation type="journal article" date="2013" name="Genome Announc.">
        <title>Draft Genome Sequence of Arthrobacter crystallopoietes Strain BAB-32, Revealing Genes for Bioremediation.</title>
        <authorList>
            <person name="Joshi M.N."/>
            <person name="Pandit A.S."/>
            <person name="Sharma A."/>
            <person name="Pandya R.V."/>
            <person name="Desai S.M."/>
            <person name="Saxena A.K."/>
            <person name="Bagatharia S.B."/>
        </authorList>
    </citation>
    <scope>NUCLEOTIDE SEQUENCE [LARGE SCALE GENOMIC DNA]</scope>
    <source>
        <strain evidence="5 6">BAB-32</strain>
    </source>
</reference>
<organism evidence="5 6">
    <name type="scientific">Arthrobacter crystallopoietes BAB-32</name>
    <dbReference type="NCBI Taxonomy" id="1246476"/>
    <lineage>
        <taxon>Bacteria</taxon>
        <taxon>Bacillati</taxon>
        <taxon>Actinomycetota</taxon>
        <taxon>Actinomycetes</taxon>
        <taxon>Micrococcales</taxon>
        <taxon>Micrococcaceae</taxon>
        <taxon>Crystallibacter</taxon>
    </lineage>
</organism>
<comment type="caution">
    <text evidence="5">The sequence shown here is derived from an EMBL/GenBank/DDBJ whole genome shotgun (WGS) entry which is preliminary data.</text>
</comment>
<keyword evidence="6" id="KW-1185">Reference proteome</keyword>
<dbReference type="RefSeq" id="WP_005268104.1">
    <property type="nucleotide sequence ID" value="NZ_ANPE02000089.1"/>
</dbReference>
<evidence type="ECO:0000256" key="3">
    <source>
        <dbReference type="PIRSR" id="PIRSR017388-3"/>
    </source>
</evidence>
<evidence type="ECO:0000313" key="6">
    <source>
        <dbReference type="Proteomes" id="UP000010729"/>
    </source>
</evidence>
<dbReference type="EMBL" id="ANPE02000089">
    <property type="protein sequence ID" value="EMY35020.1"/>
    <property type="molecule type" value="Genomic_DNA"/>
</dbReference>
<proteinExistence type="predicted"/>
<feature type="binding site" evidence="2">
    <location>
        <position position="98"/>
    </location>
    <ligand>
        <name>substrate</name>
    </ligand>
</feature>
<protein>
    <submittedName>
        <fullName evidence="5">Carboxylesterase</fullName>
    </submittedName>
</protein>
<dbReference type="PROSITE" id="PS01121">
    <property type="entry name" value="CASPASE_HIS"/>
    <property type="match status" value="1"/>
</dbReference>
<dbReference type="InterPro" id="IPR029058">
    <property type="entry name" value="AB_hydrolase_fold"/>
</dbReference>
<feature type="site" description="Important for substrate specificity" evidence="3">
    <location>
        <position position="145"/>
    </location>
</feature>
<sequence length="258" mass="27851">MTMMEPVRPFASAGHGANSHIGIVLSHGFTGSPRSLQDWAEFLAARGYAVRLPLLPGHGTTWQELARTPWRRWYDAVEQAYDELARERTVVFAAGLSMGGALALRLAAHRPVAGVVAVNPGLTFANPAARFAGVLRYLVRSTPAIANDIRKPGMDEQAYARTPTAAVHQLGRLFADTAAALPRVSAPALVFRSAVDHVVPQSSTALLRHRIGSKDIEIVELGNSYHVATLDNDAELIFTRSAEFIATVAGRKRANVRA</sequence>
<evidence type="ECO:0000259" key="4">
    <source>
        <dbReference type="Pfam" id="PF12146"/>
    </source>
</evidence>
<dbReference type="InterPro" id="IPR051044">
    <property type="entry name" value="MAG_DAG_Lipase"/>
</dbReference>
<dbReference type="InterPro" id="IPR012354">
    <property type="entry name" value="Esterase_lipase"/>
</dbReference>
<dbReference type="Gene3D" id="3.40.50.1820">
    <property type="entry name" value="alpha/beta hydrolase"/>
    <property type="match status" value="1"/>
</dbReference>
<feature type="binding site" evidence="2">
    <location>
        <position position="29"/>
    </location>
    <ligand>
        <name>substrate</name>
    </ligand>
</feature>
<dbReference type="PANTHER" id="PTHR11614">
    <property type="entry name" value="PHOSPHOLIPASE-RELATED"/>
    <property type="match status" value="1"/>
</dbReference>
<dbReference type="GO" id="GO:0052689">
    <property type="term" value="F:carboxylic ester hydrolase activity"/>
    <property type="evidence" value="ECO:0007669"/>
    <property type="project" value="InterPro"/>
</dbReference>
<evidence type="ECO:0000256" key="2">
    <source>
        <dbReference type="PIRSR" id="PIRSR017388-2"/>
    </source>
</evidence>
<dbReference type="Pfam" id="PF12146">
    <property type="entry name" value="Hydrolase_4"/>
    <property type="match status" value="1"/>
</dbReference>
<dbReference type="InterPro" id="IPR016129">
    <property type="entry name" value="Caspase_his_AS"/>
</dbReference>
<evidence type="ECO:0000256" key="1">
    <source>
        <dbReference type="PIRSR" id="PIRSR017388-1"/>
    </source>
</evidence>
<dbReference type="Proteomes" id="UP000010729">
    <property type="component" value="Unassembled WGS sequence"/>
</dbReference>